<protein>
    <submittedName>
        <fullName evidence="9">G12563 protein</fullName>
    </submittedName>
</protein>
<evidence type="ECO:0000256" key="4">
    <source>
        <dbReference type="ARBA" id="ARBA00022989"/>
    </source>
</evidence>
<feature type="transmembrane region" description="Helical" evidence="7">
    <location>
        <begin position="190"/>
        <end position="210"/>
    </location>
</feature>
<comment type="caution">
    <text evidence="9">The sequence shown here is derived from an EMBL/GenBank/DDBJ whole genome shotgun (WGS) entry which is preliminary data.</text>
</comment>
<dbReference type="PANTHER" id="PTHR22950">
    <property type="entry name" value="AMINO ACID TRANSPORTER"/>
    <property type="match status" value="1"/>
</dbReference>
<feature type="transmembrane region" description="Helical" evidence="7">
    <location>
        <begin position="495"/>
        <end position="518"/>
    </location>
</feature>
<keyword evidence="2 7" id="KW-0812">Transmembrane</keyword>
<evidence type="ECO:0000256" key="6">
    <source>
        <dbReference type="SAM" id="MobiDB-lite"/>
    </source>
</evidence>
<reference evidence="9 10" key="1">
    <citation type="submission" date="2024-06" db="EMBL/GenBank/DDBJ databases">
        <authorList>
            <person name="Kraege A."/>
            <person name="Thomma B."/>
        </authorList>
    </citation>
    <scope>NUCLEOTIDE SEQUENCE [LARGE SCALE GENOMIC DNA]</scope>
</reference>
<gene>
    <name evidence="9" type="primary">g12563</name>
    <name evidence="9" type="ORF">VP750_LOCUS11178</name>
</gene>
<evidence type="ECO:0000259" key="8">
    <source>
        <dbReference type="Pfam" id="PF01490"/>
    </source>
</evidence>
<evidence type="ECO:0000256" key="7">
    <source>
        <dbReference type="SAM" id="Phobius"/>
    </source>
</evidence>
<evidence type="ECO:0000313" key="9">
    <source>
        <dbReference type="EMBL" id="CAL5229272.1"/>
    </source>
</evidence>
<evidence type="ECO:0000313" key="10">
    <source>
        <dbReference type="Proteomes" id="UP001497392"/>
    </source>
</evidence>
<keyword evidence="3" id="KW-0813">Transport</keyword>
<feature type="transmembrane region" description="Helical" evidence="7">
    <location>
        <begin position="408"/>
        <end position="430"/>
    </location>
</feature>
<dbReference type="Pfam" id="PF01490">
    <property type="entry name" value="Aa_trans"/>
    <property type="match status" value="2"/>
</dbReference>
<dbReference type="EMBL" id="CAXHTA020000020">
    <property type="protein sequence ID" value="CAL5229272.1"/>
    <property type="molecule type" value="Genomic_DNA"/>
</dbReference>
<sequence length="519" mass="55772">MNGRHDESDVMDNVVPPSSGPATVSIKARKGQPANLLIQISEDEGSSSSMSSVFTLCNSAIGAGVLSLPYAFRKSGLIGCFLLCIILGACEAFTMYVLSKFAERYQAPTYSGLIRKALGRKLSASLSVILILYLWGSCIAYLVIIGDSFSPLISLATGADSILADRRLVITVITLVVILPLCFPRELGALAWVSMAAVVGFIYTAVVVVIRGSEIAADRGDFSDIKLFNWSFDALFAIPIVVFGFNCHANVVTIFTELDKKPTLLISALPQHPNDYAALPANFGPRPRTVKMIGMLGVIVSAIMVIMIGYLMVGISGYLAFPTTVEGNVLNSFTRGDVIMQVARGVIGLVVTGHYPLNHHPARLAVEHLEQYSFGWKEISQWFSYLQSIIFVLSTTAVAVVVTDLGQVLHMVGGTAASYMIFFLPGMLLLNAAIVKRTESMADLEAAEHGGPGGSSDDGSYEAPVQDPVLGTPLVASRHEQGIKRVGIIYSPRKSWWAGMILMVLSVLIFIITIVTAVV</sequence>
<feature type="transmembrane region" description="Helical" evidence="7">
    <location>
        <begin position="293"/>
        <end position="318"/>
    </location>
</feature>
<keyword evidence="4 7" id="KW-1133">Transmembrane helix</keyword>
<keyword evidence="3" id="KW-0029">Amino-acid transport</keyword>
<feature type="transmembrane region" description="Helical" evidence="7">
    <location>
        <begin position="124"/>
        <end position="146"/>
    </location>
</feature>
<feature type="transmembrane region" description="Helical" evidence="7">
    <location>
        <begin position="338"/>
        <end position="357"/>
    </location>
</feature>
<evidence type="ECO:0000256" key="5">
    <source>
        <dbReference type="ARBA" id="ARBA00023136"/>
    </source>
</evidence>
<feature type="domain" description="Amino acid transporter transmembrane" evidence="8">
    <location>
        <begin position="294"/>
        <end position="432"/>
    </location>
</feature>
<dbReference type="InterPro" id="IPR013057">
    <property type="entry name" value="AA_transpt_TM"/>
</dbReference>
<proteinExistence type="predicted"/>
<dbReference type="PANTHER" id="PTHR22950:SF652">
    <property type="entry name" value="TRANSMEMBRANE AMINO ACID TRANSPORTER FAMILY PROTEIN"/>
    <property type="match status" value="1"/>
</dbReference>
<name>A0ABP1GB01_9CHLO</name>
<evidence type="ECO:0000256" key="3">
    <source>
        <dbReference type="ARBA" id="ARBA00022970"/>
    </source>
</evidence>
<feature type="transmembrane region" description="Helical" evidence="7">
    <location>
        <begin position="230"/>
        <end position="255"/>
    </location>
</feature>
<organism evidence="9 10">
    <name type="scientific">Coccomyxa viridis</name>
    <dbReference type="NCBI Taxonomy" id="1274662"/>
    <lineage>
        <taxon>Eukaryota</taxon>
        <taxon>Viridiplantae</taxon>
        <taxon>Chlorophyta</taxon>
        <taxon>core chlorophytes</taxon>
        <taxon>Trebouxiophyceae</taxon>
        <taxon>Trebouxiophyceae incertae sedis</taxon>
        <taxon>Coccomyxaceae</taxon>
        <taxon>Coccomyxa</taxon>
    </lineage>
</organism>
<feature type="transmembrane region" description="Helical" evidence="7">
    <location>
        <begin position="382"/>
        <end position="402"/>
    </location>
</feature>
<comment type="subcellular location">
    <subcellularLocation>
        <location evidence="1">Membrane</location>
        <topology evidence="1">Multi-pass membrane protein</topology>
    </subcellularLocation>
</comment>
<feature type="domain" description="Amino acid transporter transmembrane" evidence="8">
    <location>
        <begin position="46"/>
        <end position="261"/>
    </location>
</feature>
<feature type="transmembrane region" description="Helical" evidence="7">
    <location>
        <begin position="76"/>
        <end position="98"/>
    </location>
</feature>
<dbReference type="Proteomes" id="UP001497392">
    <property type="component" value="Unassembled WGS sequence"/>
</dbReference>
<evidence type="ECO:0000256" key="1">
    <source>
        <dbReference type="ARBA" id="ARBA00004141"/>
    </source>
</evidence>
<feature type="transmembrane region" description="Helical" evidence="7">
    <location>
        <begin position="166"/>
        <end position="183"/>
    </location>
</feature>
<feature type="region of interest" description="Disordered" evidence="6">
    <location>
        <begin position="1"/>
        <end position="22"/>
    </location>
</feature>
<accession>A0ABP1GB01</accession>
<keyword evidence="10" id="KW-1185">Reference proteome</keyword>
<keyword evidence="5 7" id="KW-0472">Membrane</keyword>
<evidence type="ECO:0000256" key="2">
    <source>
        <dbReference type="ARBA" id="ARBA00022692"/>
    </source>
</evidence>